<dbReference type="EMBL" id="OX597822">
    <property type="protein sequence ID" value="CAI9728140.1"/>
    <property type="molecule type" value="Genomic_DNA"/>
</dbReference>
<dbReference type="AlphaFoldDB" id="A0AA36B576"/>
<dbReference type="Proteomes" id="UP001162480">
    <property type="component" value="Chromosome 9"/>
</dbReference>
<accession>A0AA36B576</accession>
<feature type="compositionally biased region" description="Basic and acidic residues" evidence="1">
    <location>
        <begin position="53"/>
        <end position="80"/>
    </location>
</feature>
<proteinExistence type="predicted"/>
<keyword evidence="3" id="KW-1185">Reference proteome</keyword>
<protein>
    <submittedName>
        <fullName evidence="2">Uncharacterized protein</fullName>
    </submittedName>
</protein>
<sequence length="80" mass="9635">MTKIEKIFRADKGGSEAKKRLREKPDEEKSDMKERPREDQEKSGIRSRKHRNQEKAREKIMKRGRETIEIEKTLRPVEKD</sequence>
<reference evidence="2" key="1">
    <citation type="submission" date="2023-08" db="EMBL/GenBank/DDBJ databases">
        <authorList>
            <person name="Alioto T."/>
            <person name="Alioto T."/>
            <person name="Gomez Garrido J."/>
        </authorList>
    </citation>
    <scope>NUCLEOTIDE SEQUENCE</scope>
</reference>
<gene>
    <name evidence="2" type="ORF">OCTVUL_1B007622</name>
</gene>
<feature type="compositionally biased region" description="Basic and acidic residues" evidence="1">
    <location>
        <begin position="1"/>
        <end position="44"/>
    </location>
</feature>
<name>A0AA36B576_OCTVU</name>
<evidence type="ECO:0000313" key="2">
    <source>
        <dbReference type="EMBL" id="CAI9728140.1"/>
    </source>
</evidence>
<evidence type="ECO:0000313" key="3">
    <source>
        <dbReference type="Proteomes" id="UP001162480"/>
    </source>
</evidence>
<evidence type="ECO:0000256" key="1">
    <source>
        <dbReference type="SAM" id="MobiDB-lite"/>
    </source>
</evidence>
<feature type="region of interest" description="Disordered" evidence="1">
    <location>
        <begin position="1"/>
        <end position="80"/>
    </location>
</feature>
<organism evidence="2 3">
    <name type="scientific">Octopus vulgaris</name>
    <name type="common">Common octopus</name>
    <dbReference type="NCBI Taxonomy" id="6645"/>
    <lineage>
        <taxon>Eukaryota</taxon>
        <taxon>Metazoa</taxon>
        <taxon>Spiralia</taxon>
        <taxon>Lophotrochozoa</taxon>
        <taxon>Mollusca</taxon>
        <taxon>Cephalopoda</taxon>
        <taxon>Coleoidea</taxon>
        <taxon>Octopodiformes</taxon>
        <taxon>Octopoda</taxon>
        <taxon>Incirrata</taxon>
        <taxon>Octopodidae</taxon>
        <taxon>Octopus</taxon>
    </lineage>
</organism>